<dbReference type="SUPFAM" id="SSF55961">
    <property type="entry name" value="Bet v1-like"/>
    <property type="match status" value="1"/>
</dbReference>
<dbReference type="CDD" id="cd07822">
    <property type="entry name" value="SRPBCC_4"/>
    <property type="match status" value="1"/>
</dbReference>
<proteinExistence type="predicted"/>
<accession>A0A1E1K1K9</accession>
<name>A0A1E1K1K9_9HELO</name>
<dbReference type="InterPro" id="IPR023393">
    <property type="entry name" value="START-like_dom_sf"/>
</dbReference>
<keyword evidence="2" id="KW-1185">Reference proteome</keyword>
<dbReference type="InParanoid" id="A0A1E1K1K9"/>
<evidence type="ECO:0008006" key="3">
    <source>
        <dbReference type="Google" id="ProtNLM"/>
    </source>
</evidence>
<dbReference type="Gene3D" id="3.30.530.20">
    <property type="match status" value="1"/>
</dbReference>
<evidence type="ECO:0000313" key="2">
    <source>
        <dbReference type="Proteomes" id="UP000178129"/>
    </source>
</evidence>
<gene>
    <name evidence="1" type="ORF">RCO7_10760</name>
</gene>
<reference evidence="2" key="1">
    <citation type="submission" date="2016-03" db="EMBL/GenBank/DDBJ databases">
        <authorList>
            <person name="Ploux O."/>
        </authorList>
    </citation>
    <scope>NUCLEOTIDE SEQUENCE [LARGE SCALE GENOMIC DNA]</scope>
    <source>
        <strain evidence="2">UK7</strain>
    </source>
</reference>
<dbReference type="Proteomes" id="UP000178129">
    <property type="component" value="Unassembled WGS sequence"/>
</dbReference>
<dbReference type="AlphaFoldDB" id="A0A1E1K1K9"/>
<comment type="caution">
    <text evidence="1">The sequence shown here is derived from an EMBL/GenBank/DDBJ whole genome shotgun (WGS) entry which is preliminary data.</text>
</comment>
<organism evidence="1 2">
    <name type="scientific">Rhynchosporium graminicola</name>
    <dbReference type="NCBI Taxonomy" id="2792576"/>
    <lineage>
        <taxon>Eukaryota</taxon>
        <taxon>Fungi</taxon>
        <taxon>Dikarya</taxon>
        <taxon>Ascomycota</taxon>
        <taxon>Pezizomycotina</taxon>
        <taxon>Leotiomycetes</taxon>
        <taxon>Helotiales</taxon>
        <taxon>Ploettnerulaceae</taxon>
        <taxon>Rhynchosporium</taxon>
    </lineage>
</organism>
<dbReference type="EMBL" id="FJUW01000005">
    <property type="protein sequence ID" value="CZS92006.1"/>
    <property type="molecule type" value="Genomic_DNA"/>
</dbReference>
<evidence type="ECO:0000313" key="1">
    <source>
        <dbReference type="EMBL" id="CZS92006.1"/>
    </source>
</evidence>
<protein>
    <recommendedName>
        <fullName evidence="3">Coenzyme Q-binding protein COQ10 START domain-containing protein</fullName>
    </recommendedName>
</protein>
<sequence>MRISYFMLPLIATAHEIPGLYTKCAATDEIMSTPSFGTKGAVLTVCAQSTIQGSPSEIYDVLIDFPRYHEWNTFVYEVQDLPSNVTSAEDVYVGMPMTFRTFGLVPVTNSTSYEVVSYLEPDYETPFSAWGTDYGMGLAGLQAEHVNVLRDLGNGMTEYVSWETFYGAGATAVLPLKDALVTQFEKQGQDLKTRVEGMD</sequence>